<dbReference type="EMBL" id="JAVTTO010000001">
    <property type="protein sequence ID" value="MDT7831310.1"/>
    <property type="molecule type" value="Genomic_DNA"/>
</dbReference>
<dbReference type="PROSITE" id="PS51257">
    <property type="entry name" value="PROKAR_LIPOPROTEIN"/>
    <property type="match status" value="1"/>
</dbReference>
<reference evidence="1 2" key="1">
    <citation type="submission" date="2023-09" db="EMBL/GenBank/DDBJ databases">
        <title>Novel taxa isolated from Blanes Bay.</title>
        <authorList>
            <person name="Rey-Velasco X."/>
            <person name="Lucena T."/>
        </authorList>
    </citation>
    <scope>NUCLEOTIDE SEQUENCE [LARGE SCALE GENOMIC DNA]</scope>
    <source>
        <strain evidence="1 2">S356</strain>
    </source>
</reference>
<dbReference type="RefSeq" id="WP_349240558.1">
    <property type="nucleotide sequence ID" value="NZ_JAVTTO010000001.1"/>
</dbReference>
<evidence type="ECO:0000313" key="2">
    <source>
        <dbReference type="Proteomes" id="UP001257277"/>
    </source>
</evidence>
<comment type="caution">
    <text evidence="1">The sequence shown here is derived from an EMBL/GenBank/DDBJ whole genome shotgun (WGS) entry which is preliminary data.</text>
</comment>
<gene>
    <name evidence="1" type="ORF">RQM59_02905</name>
</gene>
<accession>A0ABU3LC47</accession>
<proteinExistence type="predicted"/>
<name>A0ABU3LC47_9FLAO</name>
<evidence type="ECO:0000313" key="1">
    <source>
        <dbReference type="EMBL" id="MDT7831310.1"/>
    </source>
</evidence>
<sequence length="143" mass="15664">MGKLKQYTLAMSCLFVILSSCSEKGISGVGFCGDYAIEDESRYVSTVSTNYTIKDVVAAGNCITITISASGCSGDRWRGTLYFSEQIVETTPNQRSSKLSLVTNEACLAVIEKSFTFNIGNMRPENEPFMLKLEGLNYPIVIN</sequence>
<evidence type="ECO:0008006" key="3">
    <source>
        <dbReference type="Google" id="ProtNLM"/>
    </source>
</evidence>
<protein>
    <recommendedName>
        <fullName evidence="3">Lipoprotein</fullName>
    </recommendedName>
</protein>
<organism evidence="1 2">
    <name type="scientific">Asprobacillus argus</name>
    <dbReference type="NCBI Taxonomy" id="3076534"/>
    <lineage>
        <taxon>Bacteria</taxon>
        <taxon>Pseudomonadati</taxon>
        <taxon>Bacteroidota</taxon>
        <taxon>Flavobacteriia</taxon>
        <taxon>Flavobacteriales</taxon>
        <taxon>Flavobacteriaceae</taxon>
        <taxon>Asprobacillus</taxon>
    </lineage>
</organism>
<keyword evidence="2" id="KW-1185">Reference proteome</keyword>
<dbReference type="Proteomes" id="UP001257277">
    <property type="component" value="Unassembled WGS sequence"/>
</dbReference>